<feature type="domain" description="GGDEF" evidence="4">
    <location>
        <begin position="264"/>
        <end position="390"/>
    </location>
</feature>
<dbReference type="InterPro" id="IPR043128">
    <property type="entry name" value="Rev_trsase/Diguanyl_cyclase"/>
</dbReference>
<reference evidence="5" key="1">
    <citation type="journal article" date="2014" name="Int. J. Syst. Evol. Microbiol.">
        <title>Complete genome sequence of Corynebacterium casei LMG S-19264T (=DSM 44701T), isolated from a smear-ripened cheese.</title>
        <authorList>
            <consortium name="US DOE Joint Genome Institute (JGI-PGF)"/>
            <person name="Walter F."/>
            <person name="Albersmeier A."/>
            <person name="Kalinowski J."/>
            <person name="Ruckert C."/>
        </authorList>
    </citation>
    <scope>NUCLEOTIDE SEQUENCE</scope>
    <source>
        <strain evidence="5">KCTC 32020</strain>
    </source>
</reference>
<dbReference type="Proteomes" id="UP000636453">
    <property type="component" value="Unassembled WGS sequence"/>
</dbReference>
<dbReference type="InterPro" id="IPR029787">
    <property type="entry name" value="Nucleotide_cyclase"/>
</dbReference>
<comment type="catalytic activity">
    <reaction evidence="2">
        <text>2 GTP = 3',3'-c-di-GMP + 2 diphosphate</text>
        <dbReference type="Rhea" id="RHEA:24898"/>
        <dbReference type="ChEBI" id="CHEBI:33019"/>
        <dbReference type="ChEBI" id="CHEBI:37565"/>
        <dbReference type="ChEBI" id="CHEBI:58805"/>
        <dbReference type="EC" id="2.7.7.65"/>
    </reaction>
</comment>
<proteinExistence type="predicted"/>
<name>A0A918Z525_9GAMM</name>
<dbReference type="InterPro" id="IPR050469">
    <property type="entry name" value="Diguanylate_Cyclase"/>
</dbReference>
<feature type="transmembrane region" description="Helical" evidence="3">
    <location>
        <begin position="146"/>
        <end position="163"/>
    </location>
</feature>
<feature type="transmembrane region" description="Helical" evidence="3">
    <location>
        <begin position="92"/>
        <end position="111"/>
    </location>
</feature>
<feature type="transmembrane region" description="Helical" evidence="3">
    <location>
        <begin position="123"/>
        <end position="140"/>
    </location>
</feature>
<dbReference type="SUPFAM" id="SSF55073">
    <property type="entry name" value="Nucleotide cyclase"/>
    <property type="match status" value="1"/>
</dbReference>
<feature type="transmembrane region" description="Helical" evidence="3">
    <location>
        <begin position="199"/>
        <end position="221"/>
    </location>
</feature>
<evidence type="ECO:0000313" key="5">
    <source>
        <dbReference type="EMBL" id="GHE37192.1"/>
    </source>
</evidence>
<protein>
    <recommendedName>
        <fullName evidence="1">diguanylate cyclase</fullName>
        <ecNumber evidence="1">2.7.7.65</ecNumber>
    </recommendedName>
</protein>
<dbReference type="CDD" id="cd01949">
    <property type="entry name" value="GGDEF"/>
    <property type="match status" value="1"/>
</dbReference>
<gene>
    <name evidence="5" type="ORF">GCM10007167_19170</name>
</gene>
<dbReference type="PANTHER" id="PTHR45138:SF9">
    <property type="entry name" value="DIGUANYLATE CYCLASE DGCM-RELATED"/>
    <property type="match status" value="1"/>
</dbReference>
<accession>A0A918Z525</accession>
<evidence type="ECO:0000256" key="3">
    <source>
        <dbReference type="SAM" id="Phobius"/>
    </source>
</evidence>
<organism evidence="5 6">
    <name type="scientific">Vulcaniibacterium thermophilum</name>
    <dbReference type="NCBI Taxonomy" id="1169913"/>
    <lineage>
        <taxon>Bacteria</taxon>
        <taxon>Pseudomonadati</taxon>
        <taxon>Pseudomonadota</taxon>
        <taxon>Gammaproteobacteria</taxon>
        <taxon>Lysobacterales</taxon>
        <taxon>Lysobacteraceae</taxon>
        <taxon>Vulcaniibacterium</taxon>
    </lineage>
</organism>
<keyword evidence="3" id="KW-1133">Transmembrane helix</keyword>
<evidence type="ECO:0000256" key="2">
    <source>
        <dbReference type="ARBA" id="ARBA00034247"/>
    </source>
</evidence>
<sequence length="390" mass="41894">MHAGGSRSRRVRAMNPKSSDHRVAWEAPAFANDILAFWRPRGTLSRAEREELLRAQVAATRPVISGVLCGGAVLLALVGALEALGWVPGIGYPGWAVLLAALATGAGALLMGRLRDWRARLPLMLACIAVLGVFLSLPPPGASAPLTLRAGLFHLLPIALLALMARRTALACTVALVLALALLRAHWHGAPGGGPALYWLYVLTTLAFGLLLGGYRVAFAVQMYRARLRLREQAITDALTGLLNRAGWNREAPARHAEAVRDGRGLSVAFLDVDRFKSINDRHGHEAGDRVLQTLGTLLRGREILPGTCARLGGEEFVLLAIDTPPVEFEAGIERLRARFRDAMLPLQATLSAGIAHHRPGETLAAQLRRADAALYRAKAAGRDRALVSD</sequence>
<reference evidence="5" key="2">
    <citation type="submission" date="2020-09" db="EMBL/GenBank/DDBJ databases">
        <authorList>
            <person name="Sun Q."/>
            <person name="Kim S."/>
        </authorList>
    </citation>
    <scope>NUCLEOTIDE SEQUENCE</scope>
    <source>
        <strain evidence="5">KCTC 32020</strain>
    </source>
</reference>
<evidence type="ECO:0000259" key="4">
    <source>
        <dbReference type="PROSITE" id="PS50887"/>
    </source>
</evidence>
<dbReference type="PROSITE" id="PS50887">
    <property type="entry name" value="GGDEF"/>
    <property type="match status" value="1"/>
</dbReference>
<dbReference type="EMBL" id="BNCF01000010">
    <property type="protein sequence ID" value="GHE37192.1"/>
    <property type="molecule type" value="Genomic_DNA"/>
</dbReference>
<comment type="caution">
    <text evidence="5">The sequence shown here is derived from an EMBL/GenBank/DDBJ whole genome shotgun (WGS) entry which is preliminary data.</text>
</comment>
<dbReference type="GO" id="GO:0052621">
    <property type="term" value="F:diguanylate cyclase activity"/>
    <property type="evidence" value="ECO:0007669"/>
    <property type="project" value="UniProtKB-EC"/>
</dbReference>
<dbReference type="NCBIfam" id="TIGR00254">
    <property type="entry name" value="GGDEF"/>
    <property type="match status" value="1"/>
</dbReference>
<dbReference type="EC" id="2.7.7.65" evidence="1"/>
<keyword evidence="6" id="KW-1185">Reference proteome</keyword>
<dbReference type="AlphaFoldDB" id="A0A918Z525"/>
<evidence type="ECO:0000313" key="6">
    <source>
        <dbReference type="Proteomes" id="UP000636453"/>
    </source>
</evidence>
<keyword evidence="3" id="KW-0472">Membrane</keyword>
<dbReference type="InterPro" id="IPR000160">
    <property type="entry name" value="GGDEF_dom"/>
</dbReference>
<evidence type="ECO:0000256" key="1">
    <source>
        <dbReference type="ARBA" id="ARBA00012528"/>
    </source>
</evidence>
<dbReference type="SMART" id="SM00267">
    <property type="entry name" value="GGDEF"/>
    <property type="match status" value="1"/>
</dbReference>
<dbReference type="Gene3D" id="3.30.70.270">
    <property type="match status" value="1"/>
</dbReference>
<feature type="transmembrane region" description="Helical" evidence="3">
    <location>
        <begin position="63"/>
        <end position="86"/>
    </location>
</feature>
<dbReference type="PANTHER" id="PTHR45138">
    <property type="entry name" value="REGULATORY COMPONENTS OF SENSORY TRANSDUCTION SYSTEM"/>
    <property type="match status" value="1"/>
</dbReference>
<dbReference type="Pfam" id="PF00990">
    <property type="entry name" value="GGDEF"/>
    <property type="match status" value="1"/>
</dbReference>
<keyword evidence="3" id="KW-0812">Transmembrane</keyword>
<feature type="transmembrane region" description="Helical" evidence="3">
    <location>
        <begin position="170"/>
        <end position="187"/>
    </location>
</feature>